<dbReference type="InterPro" id="IPR011701">
    <property type="entry name" value="MFS"/>
</dbReference>
<keyword evidence="10" id="KW-1185">Reference proteome</keyword>
<feature type="transmembrane region" description="Helical" evidence="7">
    <location>
        <begin position="312"/>
        <end position="333"/>
    </location>
</feature>
<dbReference type="PANTHER" id="PTHR42718:SF46">
    <property type="entry name" value="BLR6921 PROTEIN"/>
    <property type="match status" value="1"/>
</dbReference>
<keyword evidence="3" id="KW-1003">Cell membrane</keyword>
<dbReference type="CDD" id="cd17321">
    <property type="entry name" value="MFS_MMR_MDR_like"/>
    <property type="match status" value="1"/>
</dbReference>
<evidence type="ECO:0000313" key="9">
    <source>
        <dbReference type="EMBL" id="MBO3661962.1"/>
    </source>
</evidence>
<evidence type="ECO:0000256" key="2">
    <source>
        <dbReference type="ARBA" id="ARBA00022448"/>
    </source>
</evidence>
<evidence type="ECO:0000256" key="3">
    <source>
        <dbReference type="ARBA" id="ARBA00022475"/>
    </source>
</evidence>
<feature type="transmembrane region" description="Helical" evidence="7">
    <location>
        <begin position="235"/>
        <end position="256"/>
    </location>
</feature>
<dbReference type="AlphaFoldDB" id="A0A939QHV3"/>
<name>A0A939QHV3_9MICO</name>
<dbReference type="PROSITE" id="PS50850">
    <property type="entry name" value="MFS"/>
    <property type="match status" value="1"/>
</dbReference>
<keyword evidence="6 7" id="KW-0472">Membrane</keyword>
<dbReference type="RefSeq" id="WP_208499303.1">
    <property type="nucleotide sequence ID" value="NZ_JAGFOA010000001.1"/>
</dbReference>
<feature type="transmembrane region" description="Helical" evidence="7">
    <location>
        <begin position="209"/>
        <end position="229"/>
    </location>
</feature>
<protein>
    <submittedName>
        <fullName evidence="9">MFS transporter</fullName>
    </submittedName>
</protein>
<dbReference type="PANTHER" id="PTHR42718">
    <property type="entry name" value="MAJOR FACILITATOR SUPERFAMILY MULTIDRUG TRANSPORTER MFSC"/>
    <property type="match status" value="1"/>
</dbReference>
<dbReference type="Gene3D" id="1.20.1720.10">
    <property type="entry name" value="Multidrug resistance protein D"/>
    <property type="match status" value="1"/>
</dbReference>
<evidence type="ECO:0000259" key="8">
    <source>
        <dbReference type="PROSITE" id="PS50850"/>
    </source>
</evidence>
<feature type="domain" description="Major facilitator superfamily (MFS) profile" evidence="8">
    <location>
        <begin position="21"/>
        <end position="472"/>
    </location>
</feature>
<dbReference type="SUPFAM" id="SSF103473">
    <property type="entry name" value="MFS general substrate transporter"/>
    <property type="match status" value="1"/>
</dbReference>
<comment type="subcellular location">
    <subcellularLocation>
        <location evidence="1">Cell membrane</location>
        <topology evidence="1">Multi-pass membrane protein</topology>
    </subcellularLocation>
</comment>
<comment type="caution">
    <text evidence="9">The sequence shown here is derived from an EMBL/GenBank/DDBJ whole genome shotgun (WGS) entry which is preliminary data.</text>
</comment>
<evidence type="ECO:0000256" key="4">
    <source>
        <dbReference type="ARBA" id="ARBA00022692"/>
    </source>
</evidence>
<feature type="transmembrane region" description="Helical" evidence="7">
    <location>
        <begin position="178"/>
        <end position="197"/>
    </location>
</feature>
<feature type="transmembrane region" description="Helical" evidence="7">
    <location>
        <begin position="20"/>
        <end position="43"/>
    </location>
</feature>
<dbReference type="InterPro" id="IPR036259">
    <property type="entry name" value="MFS_trans_sf"/>
</dbReference>
<dbReference type="GO" id="GO:0005886">
    <property type="term" value="C:plasma membrane"/>
    <property type="evidence" value="ECO:0007669"/>
    <property type="project" value="UniProtKB-SubCell"/>
</dbReference>
<dbReference type="Pfam" id="PF07690">
    <property type="entry name" value="MFS_1"/>
    <property type="match status" value="1"/>
</dbReference>
<organism evidence="9 10">
    <name type="scientific">Microbacterium stercoris</name>
    <dbReference type="NCBI Taxonomy" id="2820289"/>
    <lineage>
        <taxon>Bacteria</taxon>
        <taxon>Bacillati</taxon>
        <taxon>Actinomycetota</taxon>
        <taxon>Actinomycetes</taxon>
        <taxon>Micrococcales</taxon>
        <taxon>Microbacteriaceae</taxon>
        <taxon>Microbacterium</taxon>
    </lineage>
</organism>
<dbReference type="EMBL" id="JAGFOA010000001">
    <property type="protein sequence ID" value="MBO3661962.1"/>
    <property type="molecule type" value="Genomic_DNA"/>
</dbReference>
<sequence length="472" mass="46862">MTLLASPSTQAHARSPRRWLALGVLALAQFLVVLDASIVNIALPVLGAQLRMDTTALAWVITAYVLAFGSLMLLGGRLADRYGHRRVFLIGTAGFVAASAAAGLSVGAEMLLASRAVQGASAALLAPAALALLTHLFPVAGERAKALGVWGAVAGIGSAAGVLLGGVLTASLGWQSVFFVNVPVGAVVLIAIPLLITRDGATAPSRLDLPGAASITGALLAAVGAASAIEQFGLAHPVVWGLGLLAAVLGAVFVAVERRASDPLVPLAVFRNRNLTVGNVVMLLVGAAMVALFFALSVYMQAVLHYDALTTGLSQLPLAGALVVAAGVVPSLIAKAGARMTLAGSLVMLAGGLVWLAFAPADADFVAHLLGPSLLIGVGMGGAFVTTTQLAVDGVEGGEAGLAGGLVNTSQQIGGALGLAVLAAVATMRTEALGAAGVAEAQALTGGFSWLFLGTAGLAVLAGAVALGARRS</sequence>
<accession>A0A939QHV3</accession>
<feature type="transmembrane region" description="Helical" evidence="7">
    <location>
        <begin position="55"/>
        <end position="75"/>
    </location>
</feature>
<keyword evidence="2" id="KW-0813">Transport</keyword>
<feature type="transmembrane region" description="Helical" evidence="7">
    <location>
        <begin position="147"/>
        <end position="172"/>
    </location>
</feature>
<reference evidence="9" key="1">
    <citation type="submission" date="2021-03" db="EMBL/GenBank/DDBJ databases">
        <title>Microbacterium sp. nov., a novel actinobacterium isolated from cow dung.</title>
        <authorList>
            <person name="Zhang L."/>
        </authorList>
    </citation>
    <scope>NUCLEOTIDE SEQUENCE</scope>
    <source>
        <strain evidence="9">NEAU-LLB</strain>
    </source>
</reference>
<dbReference type="GO" id="GO:0022857">
    <property type="term" value="F:transmembrane transporter activity"/>
    <property type="evidence" value="ECO:0007669"/>
    <property type="project" value="InterPro"/>
</dbReference>
<keyword evidence="5 7" id="KW-1133">Transmembrane helix</keyword>
<evidence type="ECO:0000313" key="10">
    <source>
        <dbReference type="Proteomes" id="UP000680132"/>
    </source>
</evidence>
<feature type="transmembrane region" description="Helical" evidence="7">
    <location>
        <begin position="406"/>
        <end position="428"/>
    </location>
</feature>
<dbReference type="Proteomes" id="UP000680132">
    <property type="component" value="Unassembled WGS sequence"/>
</dbReference>
<feature type="transmembrane region" description="Helical" evidence="7">
    <location>
        <begin position="340"/>
        <end position="359"/>
    </location>
</feature>
<evidence type="ECO:0000256" key="5">
    <source>
        <dbReference type="ARBA" id="ARBA00022989"/>
    </source>
</evidence>
<feature type="transmembrane region" description="Helical" evidence="7">
    <location>
        <begin position="277"/>
        <end position="300"/>
    </location>
</feature>
<feature type="transmembrane region" description="Helical" evidence="7">
    <location>
        <begin position="120"/>
        <end position="140"/>
    </location>
</feature>
<evidence type="ECO:0000256" key="1">
    <source>
        <dbReference type="ARBA" id="ARBA00004651"/>
    </source>
</evidence>
<feature type="transmembrane region" description="Helical" evidence="7">
    <location>
        <begin position="87"/>
        <end position="108"/>
    </location>
</feature>
<dbReference type="InterPro" id="IPR020846">
    <property type="entry name" value="MFS_dom"/>
</dbReference>
<keyword evidence="4 7" id="KW-0812">Transmembrane</keyword>
<evidence type="ECO:0000256" key="6">
    <source>
        <dbReference type="ARBA" id="ARBA00023136"/>
    </source>
</evidence>
<evidence type="ECO:0000256" key="7">
    <source>
        <dbReference type="SAM" id="Phobius"/>
    </source>
</evidence>
<feature type="transmembrane region" description="Helical" evidence="7">
    <location>
        <begin position="365"/>
        <end position="385"/>
    </location>
</feature>
<feature type="transmembrane region" description="Helical" evidence="7">
    <location>
        <begin position="448"/>
        <end position="469"/>
    </location>
</feature>
<gene>
    <name evidence="9" type="ORF">J5V96_00390</name>
</gene>
<dbReference type="Gene3D" id="1.20.1250.20">
    <property type="entry name" value="MFS general substrate transporter like domains"/>
    <property type="match status" value="1"/>
</dbReference>
<proteinExistence type="predicted"/>